<dbReference type="OrthoDB" id="72213at2"/>
<evidence type="ECO:0000259" key="1">
    <source>
        <dbReference type="Pfam" id="PF13021"/>
    </source>
</evidence>
<comment type="caution">
    <text evidence="2">The sequence shown here is derived from an EMBL/GenBank/DDBJ whole genome shotgun (WGS) entry which is preliminary data.</text>
</comment>
<dbReference type="Proteomes" id="UP000253319">
    <property type="component" value="Unassembled WGS sequence"/>
</dbReference>
<dbReference type="EMBL" id="QLST01000001">
    <property type="protein sequence ID" value="RBA29842.1"/>
    <property type="molecule type" value="Genomic_DNA"/>
</dbReference>
<name>A0A365P5J8_9FLAO</name>
<dbReference type="AlphaFoldDB" id="A0A365P5J8"/>
<organism evidence="2 3">
    <name type="scientific">Flavobacterium tibetense</name>
    <dbReference type="NCBI Taxonomy" id="2233533"/>
    <lineage>
        <taxon>Bacteria</taxon>
        <taxon>Pseudomonadati</taxon>
        <taxon>Bacteroidota</taxon>
        <taxon>Flavobacteriia</taxon>
        <taxon>Flavobacteriales</taxon>
        <taxon>Flavobacteriaceae</taxon>
        <taxon>Flavobacterium</taxon>
    </lineage>
</organism>
<proteinExistence type="predicted"/>
<evidence type="ECO:0000313" key="2">
    <source>
        <dbReference type="EMBL" id="RBA29842.1"/>
    </source>
</evidence>
<sequence>MLRQELQAYFDKVFPNSKIELEHTLGGQVHIRFELGEGKENGTIERVNQSTERAFTIFKEIFNDPTQEIFILIYEYQCENIFNASNDYLHKQFLDDRFVKFYNQLETVKNNNRNLITDENDNEVIEKNEVRIIIGKLPVEDINIKNILRGIANTEMGFEPGIDQRIFFFNPTTDKAFQMYDDRGCYVWSDKADKIRDIYIKRNDWIVEYHRPEIEKHFKQL</sequence>
<dbReference type="InterPro" id="IPR024976">
    <property type="entry name" value="DUF3885"/>
</dbReference>
<evidence type="ECO:0000313" key="3">
    <source>
        <dbReference type="Proteomes" id="UP000253319"/>
    </source>
</evidence>
<keyword evidence="3" id="KW-1185">Reference proteome</keyword>
<gene>
    <name evidence="2" type="ORF">DPN68_01035</name>
</gene>
<feature type="domain" description="DUF3885" evidence="1">
    <location>
        <begin position="6"/>
        <end position="210"/>
    </location>
</feature>
<dbReference type="Pfam" id="PF13021">
    <property type="entry name" value="DUF3885"/>
    <property type="match status" value="1"/>
</dbReference>
<protein>
    <recommendedName>
        <fullName evidence="1">DUF3885 domain-containing protein</fullName>
    </recommendedName>
</protein>
<reference evidence="2 3" key="1">
    <citation type="submission" date="2018-06" db="EMBL/GenBank/DDBJ databases">
        <title>Flavobacterium tibetense sp. nov., isolated from a wetland YonghuCo on Tibetan Plateau.</title>
        <authorList>
            <person name="Xing P."/>
            <person name="Phurbu D."/>
            <person name="Lu H."/>
        </authorList>
    </citation>
    <scope>NUCLEOTIDE SEQUENCE [LARGE SCALE GENOMIC DNA]</scope>
    <source>
        <strain evidence="2 3">YH5</strain>
    </source>
</reference>
<dbReference type="RefSeq" id="WP_113987724.1">
    <property type="nucleotide sequence ID" value="NZ_QLST01000001.1"/>
</dbReference>
<accession>A0A365P5J8</accession>